<organism evidence="1 2">
    <name type="scientific">Neocallimastix californiae</name>
    <dbReference type="NCBI Taxonomy" id="1754190"/>
    <lineage>
        <taxon>Eukaryota</taxon>
        <taxon>Fungi</taxon>
        <taxon>Fungi incertae sedis</taxon>
        <taxon>Chytridiomycota</taxon>
        <taxon>Chytridiomycota incertae sedis</taxon>
        <taxon>Neocallimastigomycetes</taxon>
        <taxon>Neocallimastigales</taxon>
        <taxon>Neocallimastigaceae</taxon>
        <taxon>Neocallimastix</taxon>
    </lineage>
</organism>
<dbReference type="SUPFAM" id="SSF48403">
    <property type="entry name" value="Ankyrin repeat"/>
    <property type="match status" value="1"/>
</dbReference>
<comment type="caution">
    <text evidence="1">The sequence shown here is derived from an EMBL/GenBank/DDBJ whole genome shotgun (WGS) entry which is preliminary data.</text>
</comment>
<keyword evidence="2" id="KW-1185">Reference proteome</keyword>
<reference evidence="1 2" key="1">
    <citation type="submission" date="2016-08" db="EMBL/GenBank/DDBJ databases">
        <title>A Parts List for Fungal Cellulosomes Revealed by Comparative Genomics.</title>
        <authorList>
            <consortium name="DOE Joint Genome Institute"/>
            <person name="Haitjema C.H."/>
            <person name="Gilmore S.P."/>
            <person name="Henske J.K."/>
            <person name="Solomon K.V."/>
            <person name="De Groot R."/>
            <person name="Kuo A."/>
            <person name="Mondo S.J."/>
            <person name="Salamov A.A."/>
            <person name="Labutti K."/>
            <person name="Zhao Z."/>
            <person name="Chiniquy J."/>
            <person name="Barry K."/>
            <person name="Brewer H.M."/>
            <person name="Purvine S.O."/>
            <person name="Wright A.T."/>
            <person name="Boxma B."/>
            <person name="Van Alen T."/>
            <person name="Hackstein J.H."/>
            <person name="Baker S.E."/>
            <person name="Grigoriev I.V."/>
            <person name="O'Malley M.A."/>
        </authorList>
    </citation>
    <scope>NUCLEOTIDE SEQUENCE [LARGE SCALE GENOMIC DNA]</scope>
    <source>
        <strain evidence="1 2">G1</strain>
    </source>
</reference>
<accession>A0A1Y2AI80</accession>
<dbReference type="InterPro" id="IPR036770">
    <property type="entry name" value="Ankyrin_rpt-contain_sf"/>
</dbReference>
<dbReference type="AlphaFoldDB" id="A0A1Y2AI80"/>
<name>A0A1Y2AI80_9FUNG</name>
<sequence>MENDIKEIKYYIEKKDYNNLEEILGVFMISTKKLQNKNFDILCYSIQCGCSDKLIKQIYEWCNIEDVNYYYLINNKLISPLLNSFIYKNYNIIEFLIEKGANINKKYNNMTLLKYLISNEYLNEDAISILVKNQYIFSRNDFNLLFQKDFKLLIFTFDKITEFNKNIENNYNNYYDNNNNNKLREKKKIVKKNKKKSEKTIIEKGINEKEKKNEIDNIFKHEISISFMWYITYFRKREYNKILTLFKYETSKERSRGLKFFNYHFNYLDKNYENDIKLQFLYEIIYEHVEIPKFQNENKKEFIDEIYLKNQFNRILIRKHELYSKYISNNDYSSIKKFKKNNKFFIKYMQKPPK</sequence>
<dbReference type="Gene3D" id="1.25.40.20">
    <property type="entry name" value="Ankyrin repeat-containing domain"/>
    <property type="match status" value="1"/>
</dbReference>
<dbReference type="Proteomes" id="UP000193920">
    <property type="component" value="Unassembled WGS sequence"/>
</dbReference>
<proteinExistence type="predicted"/>
<dbReference type="EMBL" id="MCOG01000261">
    <property type="protein sequence ID" value="ORY21665.1"/>
    <property type="molecule type" value="Genomic_DNA"/>
</dbReference>
<evidence type="ECO:0008006" key="3">
    <source>
        <dbReference type="Google" id="ProtNLM"/>
    </source>
</evidence>
<gene>
    <name evidence="1" type="ORF">LY90DRAFT_632627</name>
</gene>
<evidence type="ECO:0000313" key="1">
    <source>
        <dbReference type="EMBL" id="ORY21665.1"/>
    </source>
</evidence>
<protein>
    <recommendedName>
        <fullName evidence="3">Ankyrin</fullName>
    </recommendedName>
</protein>
<evidence type="ECO:0000313" key="2">
    <source>
        <dbReference type="Proteomes" id="UP000193920"/>
    </source>
</evidence>